<keyword evidence="8" id="KW-1185">Reference proteome</keyword>
<reference evidence="7" key="1">
    <citation type="submission" date="2020-07" db="EMBL/GenBank/DDBJ databases">
        <title>The High-quality genome of the commercially important snow crab, Chionoecetes opilio.</title>
        <authorList>
            <person name="Jeong J.-H."/>
            <person name="Ryu S."/>
        </authorList>
    </citation>
    <scope>NUCLEOTIDE SEQUENCE</scope>
    <source>
        <strain evidence="7">MADBK_172401_WGS</strain>
        <tissue evidence="7">Digestive gland</tissue>
    </source>
</reference>
<dbReference type="Proteomes" id="UP000770661">
    <property type="component" value="Unassembled WGS sequence"/>
</dbReference>
<sequence length="328" mass="34661">MSLCFGAGVLLSTVFLHLLPETHENFSYAMEQGLMRDTSYPVAQLAVCSGFFLVYLIEELIHTWIDHHTAMREVQVTHNGPATVEEAQKEARRKRSPSSRASELHHSTCSRATVLGVAAVQGYLNGAFEKGGEEEGKAAEGEGVHIHHRHDPVAQGLSLVGTVMVVTALSFHGVMEGLVMGLEDSARDVWVLFGALCCHKAVLAFSMAMELLHTGMTLTPFIISVTIFAAASPLGGLVGALVAGLSDMDTAAGVLVPAALQAVSGGTILYVTFCEVLERERVKPSHGFAKFAALVLGFAVMAGLEAVGGHTHGHGHTNDSTALPGVPT</sequence>
<dbReference type="Pfam" id="PF02535">
    <property type="entry name" value="Zip"/>
    <property type="match status" value="1"/>
</dbReference>
<evidence type="ECO:0000256" key="2">
    <source>
        <dbReference type="ARBA" id="ARBA00022692"/>
    </source>
</evidence>
<keyword evidence="3 6" id="KW-1133">Transmembrane helix</keyword>
<feature type="transmembrane region" description="Helical" evidence="6">
    <location>
        <begin position="189"/>
        <end position="209"/>
    </location>
</feature>
<feature type="transmembrane region" description="Helical" evidence="6">
    <location>
        <begin position="251"/>
        <end position="276"/>
    </location>
</feature>
<feature type="transmembrane region" description="Helical" evidence="6">
    <location>
        <begin position="288"/>
        <end position="307"/>
    </location>
</feature>
<evidence type="ECO:0000256" key="1">
    <source>
        <dbReference type="ARBA" id="ARBA00004141"/>
    </source>
</evidence>
<evidence type="ECO:0000313" key="8">
    <source>
        <dbReference type="Proteomes" id="UP000770661"/>
    </source>
</evidence>
<comment type="subcellular location">
    <subcellularLocation>
        <location evidence="1">Membrane</location>
        <topology evidence="1">Multi-pass membrane protein</topology>
    </subcellularLocation>
</comment>
<dbReference type="EMBL" id="JACEEZ010014462">
    <property type="protein sequence ID" value="KAG0719468.1"/>
    <property type="molecule type" value="Genomic_DNA"/>
</dbReference>
<evidence type="ECO:0000256" key="3">
    <source>
        <dbReference type="ARBA" id="ARBA00022989"/>
    </source>
</evidence>
<evidence type="ECO:0000256" key="5">
    <source>
        <dbReference type="SAM" id="MobiDB-lite"/>
    </source>
</evidence>
<comment type="caution">
    <text evidence="7">The sequence shown here is derived from an EMBL/GenBank/DDBJ whole genome shotgun (WGS) entry which is preliminary data.</text>
</comment>
<keyword evidence="4 6" id="KW-0472">Membrane</keyword>
<dbReference type="GO" id="GO:0005385">
    <property type="term" value="F:zinc ion transmembrane transporter activity"/>
    <property type="evidence" value="ECO:0007669"/>
    <property type="project" value="TreeGrafter"/>
</dbReference>
<feature type="transmembrane region" description="Helical" evidence="6">
    <location>
        <begin position="221"/>
        <end position="245"/>
    </location>
</feature>
<dbReference type="PANTHER" id="PTHR11040">
    <property type="entry name" value="ZINC/IRON TRANSPORTER"/>
    <property type="match status" value="1"/>
</dbReference>
<feature type="transmembrane region" description="Helical" evidence="6">
    <location>
        <begin position="156"/>
        <end position="174"/>
    </location>
</feature>
<dbReference type="InterPro" id="IPR003689">
    <property type="entry name" value="ZIP"/>
</dbReference>
<dbReference type="AlphaFoldDB" id="A0A8J4Y1L3"/>
<feature type="region of interest" description="Disordered" evidence="5">
    <location>
        <begin position="77"/>
        <end position="107"/>
    </location>
</feature>
<organism evidence="7 8">
    <name type="scientific">Chionoecetes opilio</name>
    <name type="common">Atlantic snow crab</name>
    <name type="synonym">Cancer opilio</name>
    <dbReference type="NCBI Taxonomy" id="41210"/>
    <lineage>
        <taxon>Eukaryota</taxon>
        <taxon>Metazoa</taxon>
        <taxon>Ecdysozoa</taxon>
        <taxon>Arthropoda</taxon>
        <taxon>Crustacea</taxon>
        <taxon>Multicrustacea</taxon>
        <taxon>Malacostraca</taxon>
        <taxon>Eumalacostraca</taxon>
        <taxon>Eucarida</taxon>
        <taxon>Decapoda</taxon>
        <taxon>Pleocyemata</taxon>
        <taxon>Brachyura</taxon>
        <taxon>Eubrachyura</taxon>
        <taxon>Majoidea</taxon>
        <taxon>Majidae</taxon>
        <taxon>Chionoecetes</taxon>
    </lineage>
</organism>
<dbReference type="GO" id="GO:0005886">
    <property type="term" value="C:plasma membrane"/>
    <property type="evidence" value="ECO:0007669"/>
    <property type="project" value="TreeGrafter"/>
</dbReference>
<accession>A0A8J4Y1L3</accession>
<protein>
    <submittedName>
        <fullName evidence="7">Zinc transporter ZIP1</fullName>
    </submittedName>
</protein>
<dbReference type="PANTHER" id="PTHR11040:SF203">
    <property type="entry name" value="FI18611P1-RELATED"/>
    <property type="match status" value="1"/>
</dbReference>
<gene>
    <name evidence="7" type="primary">slc39a1_1</name>
    <name evidence="7" type="ORF">GWK47_050408</name>
</gene>
<dbReference type="OrthoDB" id="448280at2759"/>
<keyword evidence="2 6" id="KW-0812">Transmembrane</keyword>
<feature type="transmembrane region" description="Helical" evidence="6">
    <location>
        <begin position="40"/>
        <end position="57"/>
    </location>
</feature>
<evidence type="ECO:0000313" key="7">
    <source>
        <dbReference type="EMBL" id="KAG0719468.1"/>
    </source>
</evidence>
<evidence type="ECO:0000256" key="4">
    <source>
        <dbReference type="ARBA" id="ARBA00023136"/>
    </source>
</evidence>
<proteinExistence type="predicted"/>
<name>A0A8J4Y1L3_CHIOP</name>
<evidence type="ECO:0000256" key="6">
    <source>
        <dbReference type="SAM" id="Phobius"/>
    </source>
</evidence>